<evidence type="ECO:0000256" key="1">
    <source>
        <dbReference type="SAM" id="MobiDB-lite"/>
    </source>
</evidence>
<feature type="compositionally biased region" description="Polar residues" evidence="1">
    <location>
        <begin position="1033"/>
        <end position="1057"/>
    </location>
</feature>
<keyword evidence="2" id="KW-0812">Transmembrane</keyword>
<accession>A0ABR4QPZ7</accession>
<keyword evidence="3" id="KW-0732">Signal</keyword>
<keyword evidence="2" id="KW-1133">Transmembrane helix</keyword>
<keyword evidence="2" id="KW-0472">Membrane</keyword>
<name>A0ABR4QPZ7_9CEST</name>
<evidence type="ECO:0000313" key="4">
    <source>
        <dbReference type="EMBL" id="KAL5111741.1"/>
    </source>
</evidence>
<feature type="region of interest" description="Disordered" evidence="1">
    <location>
        <begin position="1016"/>
        <end position="1057"/>
    </location>
</feature>
<evidence type="ECO:0000313" key="5">
    <source>
        <dbReference type="Proteomes" id="UP001651158"/>
    </source>
</evidence>
<evidence type="ECO:0000256" key="3">
    <source>
        <dbReference type="SAM" id="SignalP"/>
    </source>
</evidence>
<dbReference type="Proteomes" id="UP001651158">
    <property type="component" value="Unassembled WGS sequence"/>
</dbReference>
<sequence length="1057" mass="120506">MNGKISILLWMCLSQQQTESRELSASTTAKTVEKAPLLPHFNRGYDRLMTDDNRQKTLVASLGNTFITWREKKPIELSVEYLCGQGRECFGEFTLNGSRKLIQIEGFSTDAASQSAFASNSETYNALVRLVPRRKQGIAIVHFKLTVTEGLNIDGFLEAQYLVHLQPPHKRTLTRGCTFRVQVYNKANLMIFHFNPNPFMPIGMQWYKFVVYKRVSVTQPQAQQYVYVPLIVMSRSPFSTIPLNFYYFKEVTIEVGDGGRLLVKATTGNGLNLHDCGMYTVRWYTYDRTHILDEECEDTSQVMFWTQPPPSAPIFAHTKRDTPEEWAFDLKELQAAVRQEPTSVIVACVWTDVFQNIPRIRDFTLVITRRAFYSEGEELGFMMYTYLVTITKPSLEGYACYTESMELAGMRPYIPFPQGRDTYSIKPAVLIDKCYSRFTIRADYVCEKKKEDSKAFIGITATATNTGYLKLRADTIPRRDACDNPHQSTNIYLADRLVWHRGSIIEFTIRQPKGNVIRVVPMDDDNSVGVTPPRALYVHEVKISCFKKRLYILANNGIDVSQLEYIEMSGEVGPNNYLPIASYTPEFGYEVNTKNIDSSAKLNEAPDYLQSLTLTTMAYHLHSFRGFRCRMKFRNDQLPEYEVVNREPVCFVRRPPPIVMTVDNVTVPTTEGEEGSVLQNQKLQIFPTSCIKAETRLVFTCSQWREMETCDDVHTVDSDYTVDTDLIIYNAKRREYVLQKPVFDRLGRGRVDIPTVSHEWHTAEAVCHRTIRRADNISHILIDQYSSAVRLCVSQMTFTFYIAQMGFEWKTGLTTPLEGLIGMGAITELEMDGMVNEVGVGSAIICRVTGSGRVNNTEIKPKNMAPVDEMETIRMFGYENVSIAVLINRNRTRNNAFVALFCQARRLDLPLIEKSEVLWLAIRETALSDDKAKEVDDLIVYLLLTTTAGLLIAASCPLIAMLSQRRQNRQRARHRKAAARRLKRLNYLREIGLHKEDTNAELAGKLNAKTNMFASRNAKNGPKANEFFPAEEASQTESQNGTEPRTRSQKTTNVFNV</sequence>
<organism evidence="4 5">
    <name type="scientific">Taenia crassiceps</name>
    <dbReference type="NCBI Taxonomy" id="6207"/>
    <lineage>
        <taxon>Eukaryota</taxon>
        <taxon>Metazoa</taxon>
        <taxon>Spiralia</taxon>
        <taxon>Lophotrochozoa</taxon>
        <taxon>Platyhelminthes</taxon>
        <taxon>Cestoda</taxon>
        <taxon>Eucestoda</taxon>
        <taxon>Cyclophyllidea</taxon>
        <taxon>Taeniidae</taxon>
        <taxon>Taenia</taxon>
    </lineage>
</organism>
<reference evidence="4 5" key="1">
    <citation type="journal article" date="2022" name="Front. Cell. Infect. Microbiol.">
        <title>The Genomes of Two Strains of Taenia crassiceps the Animal Model for the Study of Human Cysticercosis.</title>
        <authorList>
            <person name="Bobes R.J."/>
            <person name="Estrada K."/>
            <person name="Rios-Valencia D.G."/>
            <person name="Calderon-Gallegos A."/>
            <person name="de la Torre P."/>
            <person name="Carrero J.C."/>
            <person name="Sanchez-Flores A."/>
            <person name="Laclette J.P."/>
        </authorList>
    </citation>
    <scope>NUCLEOTIDE SEQUENCE [LARGE SCALE GENOMIC DNA]</scope>
    <source>
        <strain evidence="4">WFUcys</strain>
    </source>
</reference>
<dbReference type="EMBL" id="JAKROA010000001">
    <property type="protein sequence ID" value="KAL5111741.1"/>
    <property type="molecule type" value="Genomic_DNA"/>
</dbReference>
<proteinExistence type="predicted"/>
<protein>
    <submittedName>
        <fullName evidence="4">Uncharacterized protein</fullName>
    </submittedName>
</protein>
<evidence type="ECO:0000256" key="2">
    <source>
        <dbReference type="SAM" id="Phobius"/>
    </source>
</evidence>
<feature type="transmembrane region" description="Helical" evidence="2">
    <location>
        <begin position="938"/>
        <end position="963"/>
    </location>
</feature>
<comment type="caution">
    <text evidence="4">The sequence shown here is derived from an EMBL/GenBank/DDBJ whole genome shotgun (WGS) entry which is preliminary data.</text>
</comment>
<feature type="signal peptide" evidence="3">
    <location>
        <begin position="1"/>
        <end position="20"/>
    </location>
</feature>
<keyword evidence="5" id="KW-1185">Reference proteome</keyword>
<gene>
    <name evidence="4" type="ORF">TcWFU_003262</name>
</gene>
<feature type="chain" id="PRO_5047326225" evidence="3">
    <location>
        <begin position="21"/>
        <end position="1057"/>
    </location>
</feature>